<dbReference type="EMBL" id="CAADGH010000050">
    <property type="protein sequence ID" value="VFK76308.1"/>
    <property type="molecule type" value="Genomic_DNA"/>
</dbReference>
<dbReference type="EMBL" id="CAADFQ010000051">
    <property type="protein sequence ID" value="VFK33695.1"/>
    <property type="molecule type" value="Genomic_DNA"/>
</dbReference>
<protein>
    <submittedName>
        <fullName evidence="3">Uncharacterized protein</fullName>
    </submittedName>
</protein>
<reference evidence="3" key="1">
    <citation type="submission" date="2019-02" db="EMBL/GenBank/DDBJ databases">
        <authorList>
            <person name="Gruber-Vodicka R. H."/>
            <person name="Seah K. B. B."/>
        </authorList>
    </citation>
    <scope>NUCLEOTIDE SEQUENCE</scope>
    <source>
        <strain evidence="2">BECK_BZ197</strain>
        <strain evidence="4">BECK_BZ198</strain>
        <strain evidence="3">BECK_BZ199</strain>
    </source>
</reference>
<feature type="compositionally biased region" description="Basic residues" evidence="1">
    <location>
        <begin position="149"/>
        <end position="158"/>
    </location>
</feature>
<name>A0A450XWQ0_9GAMM</name>
<dbReference type="AlphaFoldDB" id="A0A450XWQ0"/>
<dbReference type="EMBL" id="CAADFO010000049">
    <property type="protein sequence ID" value="VFK29469.1"/>
    <property type="molecule type" value="Genomic_DNA"/>
</dbReference>
<evidence type="ECO:0000313" key="3">
    <source>
        <dbReference type="EMBL" id="VFK33695.1"/>
    </source>
</evidence>
<evidence type="ECO:0000313" key="2">
    <source>
        <dbReference type="EMBL" id="VFK29469.1"/>
    </source>
</evidence>
<sequence>MNVREAAHIVPVRQRKRVGPIFHGLESLRERHASQAIPLFVSGSAHGNRRESGIGKGRCSNRGRAMLASRKGDVGIKERRCPVRGSPFPGSHIDVLRYRLCGFLFPVPIWPRQTLCGKYSYLLGMGIFFSNLVAAMDCPMKSSGEFGRKRPKSGKGRCGRQNERVK</sequence>
<evidence type="ECO:0000256" key="1">
    <source>
        <dbReference type="SAM" id="MobiDB-lite"/>
    </source>
</evidence>
<gene>
    <name evidence="2" type="ORF">BECKMB1821G_GA0114241_104924</name>
    <name evidence="4" type="ORF">BECKMB1821H_GA0114242_105024</name>
    <name evidence="3" type="ORF">BECKMB1821I_GA0114274_105124</name>
</gene>
<evidence type="ECO:0000313" key="4">
    <source>
        <dbReference type="EMBL" id="VFK76308.1"/>
    </source>
</evidence>
<proteinExistence type="predicted"/>
<organism evidence="3">
    <name type="scientific">Candidatus Kentrum sp. MB</name>
    <dbReference type="NCBI Taxonomy" id="2138164"/>
    <lineage>
        <taxon>Bacteria</taxon>
        <taxon>Pseudomonadati</taxon>
        <taxon>Pseudomonadota</taxon>
        <taxon>Gammaproteobacteria</taxon>
        <taxon>Candidatus Kentrum</taxon>
    </lineage>
</organism>
<accession>A0A450XWQ0</accession>
<feature type="region of interest" description="Disordered" evidence="1">
    <location>
        <begin position="144"/>
        <end position="166"/>
    </location>
</feature>